<organism evidence="2 3">
    <name type="scientific">Cellulomonas pakistanensis</name>
    <dbReference type="NCBI Taxonomy" id="992287"/>
    <lineage>
        <taxon>Bacteria</taxon>
        <taxon>Bacillati</taxon>
        <taxon>Actinomycetota</taxon>
        <taxon>Actinomycetes</taxon>
        <taxon>Micrococcales</taxon>
        <taxon>Cellulomonadaceae</taxon>
        <taxon>Cellulomonas</taxon>
    </lineage>
</organism>
<dbReference type="Pfam" id="PF21068">
    <property type="entry name" value="ATPgraspMvdD"/>
    <property type="match status" value="1"/>
</dbReference>
<accession>A0A919P9G3</accession>
<dbReference type="AlphaFoldDB" id="A0A919P9G3"/>
<protein>
    <recommendedName>
        <fullName evidence="1">MvdD-like pre-ATP grasp domain-containing protein</fullName>
    </recommendedName>
</protein>
<evidence type="ECO:0000259" key="1">
    <source>
        <dbReference type="Pfam" id="PF21068"/>
    </source>
</evidence>
<dbReference type="Gene3D" id="3.30.470.20">
    <property type="entry name" value="ATP-grasp fold, B domain"/>
    <property type="match status" value="1"/>
</dbReference>
<evidence type="ECO:0000313" key="2">
    <source>
        <dbReference type="EMBL" id="GIG36840.1"/>
    </source>
</evidence>
<dbReference type="GO" id="GO:0005737">
    <property type="term" value="C:cytoplasm"/>
    <property type="evidence" value="ECO:0007669"/>
    <property type="project" value="TreeGrafter"/>
</dbReference>
<comment type="caution">
    <text evidence="2">The sequence shown here is derived from an EMBL/GenBank/DDBJ whole genome shotgun (WGS) entry which is preliminary data.</text>
</comment>
<gene>
    <name evidence="2" type="ORF">Cpa01nite_22210</name>
</gene>
<dbReference type="EMBL" id="BONO01000016">
    <property type="protein sequence ID" value="GIG36840.1"/>
    <property type="molecule type" value="Genomic_DNA"/>
</dbReference>
<evidence type="ECO:0000313" key="3">
    <source>
        <dbReference type="Proteomes" id="UP000642125"/>
    </source>
</evidence>
<dbReference type="InterPro" id="IPR048936">
    <property type="entry name" value="MvdD-like_ATPgrasp"/>
</dbReference>
<reference evidence="2" key="1">
    <citation type="submission" date="2021-01" db="EMBL/GenBank/DDBJ databases">
        <title>Whole genome shotgun sequence of Cellulomonas pakistanensis NBRC 110800.</title>
        <authorList>
            <person name="Komaki H."/>
            <person name="Tamura T."/>
        </authorList>
    </citation>
    <scope>NUCLEOTIDE SEQUENCE</scope>
    <source>
        <strain evidence="2">NBRC 110800</strain>
    </source>
</reference>
<proteinExistence type="predicted"/>
<keyword evidence="3" id="KW-1185">Reference proteome</keyword>
<name>A0A919P9G3_9CELL</name>
<dbReference type="GO" id="GO:0009432">
    <property type="term" value="P:SOS response"/>
    <property type="evidence" value="ECO:0007669"/>
    <property type="project" value="TreeGrafter"/>
</dbReference>
<feature type="domain" description="MvdD-like pre-ATP grasp" evidence="1">
    <location>
        <begin position="1"/>
        <end position="114"/>
    </location>
</feature>
<dbReference type="GO" id="GO:0018169">
    <property type="term" value="F:ribosomal S6-glutamic acid ligase activity"/>
    <property type="evidence" value="ECO:0007669"/>
    <property type="project" value="TreeGrafter"/>
</dbReference>
<dbReference type="PANTHER" id="PTHR21621:SF0">
    <property type="entry name" value="BETA-CITRYLGLUTAMATE SYNTHASE B-RELATED"/>
    <property type="match status" value="1"/>
</dbReference>
<dbReference type="PANTHER" id="PTHR21621">
    <property type="entry name" value="RIBOSOMAL PROTEIN S6 MODIFICATION PROTEIN"/>
    <property type="match status" value="1"/>
</dbReference>
<dbReference type="SUPFAM" id="SSF56059">
    <property type="entry name" value="Glutathione synthetase ATP-binding domain-like"/>
    <property type="match status" value="1"/>
</dbReference>
<dbReference type="RefSeq" id="WP_203668865.1">
    <property type="nucleotide sequence ID" value="NZ_BONO01000016.1"/>
</dbReference>
<sequence>MIVVVSHAGDAHATAVVDRLASWGREAYLLDYGRFGRDLTLTLDHGDPGRPAVRVADAAGVTDLTDATAVWWRRPQLVDVGAVLDDDARGFAYGEWHAALGGLHELLACPWMNPPPLDAAASHKPTQLAVARELGLRVPATLMTSDPAEARAFVDRVGVGSTVYKIFAATERVWRETRRLHPADLAQLDAVRLAPVIFQELVPARADLRVTVVGERLFPMEIDTTGTGADVDFRLHLARARTSAADLPDDVADRLRALMKRFGLVYGAVDLRLTPEGEHVFLEVNPAGEFLFAEHGADLPITEAVAGWLAAPG</sequence>
<dbReference type="Proteomes" id="UP000642125">
    <property type="component" value="Unassembled WGS sequence"/>
</dbReference>